<accession>A0A1C7NX99</accession>
<dbReference type="OrthoDB" id="8404502at2"/>
<dbReference type="Proteomes" id="UP000093111">
    <property type="component" value="Unassembled WGS sequence"/>
</dbReference>
<reference evidence="1 2" key="1">
    <citation type="journal article" date="2016" name="Syst. Appl. Microbiol.">
        <title>Pararhizobium polonicum sp. nov. isolated from tumors on stone fruit rootstocks.</title>
        <authorList>
            <person name="Pulawska J."/>
            <person name="Kuzmanovic N."/>
            <person name="Willems A."/>
            <person name="Pothier J.F."/>
        </authorList>
    </citation>
    <scope>NUCLEOTIDE SEQUENCE [LARGE SCALE GENOMIC DNA]</scope>
    <source>
        <strain evidence="1 2">F5.1</strain>
    </source>
</reference>
<dbReference type="AlphaFoldDB" id="A0A1C7NX99"/>
<gene>
    <name evidence="1" type="ORF">ADU59_20585</name>
</gene>
<evidence type="ECO:0000313" key="1">
    <source>
        <dbReference type="EMBL" id="OBZ93639.1"/>
    </source>
</evidence>
<sequence>MPYIKPPPRSPSSDVFLRLAATVWLNHLRCRVRRCRRDGRCLGRVAASGLFFCIRLMKPGDTTEMLDFVADTIELATPELFAAGLAMAKTDEEREMITFRRQVFLYYYSELAKAGLTEPLGPPFIEGRSGVTP</sequence>
<proteinExistence type="predicted"/>
<evidence type="ECO:0000313" key="2">
    <source>
        <dbReference type="Proteomes" id="UP000093111"/>
    </source>
</evidence>
<dbReference type="RefSeq" id="WP_068956033.1">
    <property type="nucleotide sequence ID" value="NZ_LGLV01000013.1"/>
</dbReference>
<name>A0A1C7NX99_9HYPH</name>
<dbReference type="EMBL" id="LGLV01000013">
    <property type="protein sequence ID" value="OBZ93639.1"/>
    <property type="molecule type" value="Genomic_DNA"/>
</dbReference>
<protein>
    <submittedName>
        <fullName evidence="1">Uncharacterized protein</fullName>
    </submittedName>
</protein>
<organism evidence="1 2">
    <name type="scientific">Pararhizobium polonicum</name>
    <dbReference type="NCBI Taxonomy" id="1612624"/>
    <lineage>
        <taxon>Bacteria</taxon>
        <taxon>Pseudomonadati</taxon>
        <taxon>Pseudomonadota</taxon>
        <taxon>Alphaproteobacteria</taxon>
        <taxon>Hyphomicrobiales</taxon>
        <taxon>Rhizobiaceae</taxon>
        <taxon>Rhizobium/Agrobacterium group</taxon>
        <taxon>Pararhizobium</taxon>
    </lineage>
</organism>
<keyword evidence="2" id="KW-1185">Reference proteome</keyword>
<comment type="caution">
    <text evidence="1">The sequence shown here is derived from an EMBL/GenBank/DDBJ whole genome shotgun (WGS) entry which is preliminary data.</text>
</comment>